<organism evidence="2 3">
    <name type="scientific">Solanum verrucosum</name>
    <dbReference type="NCBI Taxonomy" id="315347"/>
    <lineage>
        <taxon>Eukaryota</taxon>
        <taxon>Viridiplantae</taxon>
        <taxon>Streptophyta</taxon>
        <taxon>Embryophyta</taxon>
        <taxon>Tracheophyta</taxon>
        <taxon>Spermatophyta</taxon>
        <taxon>Magnoliopsida</taxon>
        <taxon>eudicotyledons</taxon>
        <taxon>Gunneridae</taxon>
        <taxon>Pentapetalae</taxon>
        <taxon>asterids</taxon>
        <taxon>lamiids</taxon>
        <taxon>Solanales</taxon>
        <taxon>Solanaceae</taxon>
        <taxon>Solanoideae</taxon>
        <taxon>Solaneae</taxon>
        <taxon>Solanum</taxon>
    </lineage>
</organism>
<dbReference type="Gene3D" id="2.60.40.150">
    <property type="entry name" value="C2 domain"/>
    <property type="match status" value="1"/>
</dbReference>
<sequence length="68" mass="7588">MKVYAKVSIAGKSKCTEPDVVNNINPEWNKTLEFIVPEINIIQAQGKISVKIKSSFMWISSSDSLLAF</sequence>
<reference evidence="2" key="1">
    <citation type="submission" date="2023-08" db="EMBL/GenBank/DDBJ databases">
        <title>A de novo genome assembly of Solanum verrucosum Schlechtendal, a Mexican diploid species geographically isolated from the other diploid A-genome species in potato relatives.</title>
        <authorList>
            <person name="Hosaka K."/>
        </authorList>
    </citation>
    <scope>NUCLEOTIDE SEQUENCE</scope>
    <source>
        <tissue evidence="2">Young leaves</tissue>
    </source>
</reference>
<name>A0AAF0PRM6_SOLVR</name>
<accession>A0AAF0PRM6</accession>
<gene>
    <name evidence="2" type="ORF">MTR67_000109</name>
</gene>
<feature type="domain" description="C2" evidence="1">
    <location>
        <begin position="2"/>
        <end position="54"/>
    </location>
</feature>
<evidence type="ECO:0000313" key="2">
    <source>
        <dbReference type="EMBL" id="WMV06724.1"/>
    </source>
</evidence>
<evidence type="ECO:0000259" key="1">
    <source>
        <dbReference type="Pfam" id="PF00168"/>
    </source>
</evidence>
<proteinExistence type="predicted"/>
<dbReference type="SUPFAM" id="SSF49562">
    <property type="entry name" value="C2 domain (Calcium/lipid-binding domain, CaLB)"/>
    <property type="match status" value="1"/>
</dbReference>
<protein>
    <recommendedName>
        <fullName evidence="1">C2 domain-containing protein</fullName>
    </recommendedName>
</protein>
<keyword evidence="3" id="KW-1185">Reference proteome</keyword>
<dbReference type="Pfam" id="PF00168">
    <property type="entry name" value="C2"/>
    <property type="match status" value="1"/>
</dbReference>
<dbReference type="InterPro" id="IPR000008">
    <property type="entry name" value="C2_dom"/>
</dbReference>
<dbReference type="EMBL" id="CP133612">
    <property type="protein sequence ID" value="WMV06724.1"/>
    <property type="molecule type" value="Genomic_DNA"/>
</dbReference>
<dbReference type="Proteomes" id="UP001234989">
    <property type="component" value="Chromosome 1"/>
</dbReference>
<dbReference type="InterPro" id="IPR035892">
    <property type="entry name" value="C2_domain_sf"/>
</dbReference>
<dbReference type="AlphaFoldDB" id="A0AAF0PRM6"/>
<evidence type="ECO:0000313" key="3">
    <source>
        <dbReference type="Proteomes" id="UP001234989"/>
    </source>
</evidence>